<accession>A0A512J8E3</accession>
<dbReference type="SUPFAM" id="SSF46785">
    <property type="entry name" value="Winged helix' DNA-binding domain"/>
    <property type="match status" value="1"/>
</dbReference>
<dbReference type="InterPro" id="IPR022689">
    <property type="entry name" value="Iron_dep_repressor"/>
</dbReference>
<evidence type="ECO:0000256" key="10">
    <source>
        <dbReference type="ARBA" id="ARBA00023163"/>
    </source>
</evidence>
<keyword evidence="8" id="KW-0238">DNA-binding</keyword>
<dbReference type="EMBL" id="BSPK01000018">
    <property type="protein sequence ID" value="GLS62973.1"/>
    <property type="molecule type" value="Genomic_DNA"/>
</dbReference>
<dbReference type="AlphaFoldDB" id="A0A512J8E3"/>
<dbReference type="InterPro" id="IPR050536">
    <property type="entry name" value="DtxR_MntR_Metal-Reg"/>
</dbReference>
<dbReference type="PROSITE" id="PS50944">
    <property type="entry name" value="HTH_DTXR"/>
    <property type="match status" value="1"/>
</dbReference>
<keyword evidence="19" id="KW-1185">Reference proteome</keyword>
<proteinExistence type="inferred from homology"/>
<reference evidence="17" key="1">
    <citation type="journal article" date="2014" name="Int. J. Syst. Evol. Microbiol.">
        <title>Complete genome of a new Firmicutes species belonging to the dominant human colonic microbiota ('Ruminococcus bicirculans') reveals two chromosomes and a selective capacity to utilize plant glucans.</title>
        <authorList>
            <consortium name="NISC Comparative Sequencing Program"/>
            <person name="Wegmann U."/>
            <person name="Louis P."/>
            <person name="Goesmann A."/>
            <person name="Henrissat B."/>
            <person name="Duncan S.H."/>
            <person name="Flint H.J."/>
        </authorList>
    </citation>
    <scope>NUCLEOTIDE SEQUENCE</scope>
    <source>
        <strain evidence="17">NBRC 107715</strain>
    </source>
</reference>
<comment type="caution">
    <text evidence="16">The sequence shown here is derived from an EMBL/GenBank/DDBJ whole genome shotgun (WGS) entry which is preliminary data.</text>
</comment>
<dbReference type="GO" id="GO:0005737">
    <property type="term" value="C:cytoplasm"/>
    <property type="evidence" value="ECO:0007669"/>
    <property type="project" value="UniProtKB-SubCell"/>
</dbReference>
<evidence type="ECO:0000256" key="1">
    <source>
        <dbReference type="ARBA" id="ARBA00004496"/>
    </source>
</evidence>
<dbReference type="EMBL" id="BJZU01000093">
    <property type="protein sequence ID" value="GEP06193.1"/>
    <property type="molecule type" value="Genomic_DNA"/>
</dbReference>
<protein>
    <recommendedName>
        <fullName evidence="4">Transcriptional regulator MntR</fullName>
    </recommendedName>
    <alternativeName>
        <fullName evidence="13">Manganese transport regulator</fullName>
    </alternativeName>
</protein>
<keyword evidence="5" id="KW-0963">Cytoplasm</keyword>
<reference evidence="16 18" key="3">
    <citation type="submission" date="2019-07" db="EMBL/GenBank/DDBJ databases">
        <title>Whole genome shotgun sequence of Methylobacterium oxalidis NBRC 107715.</title>
        <authorList>
            <person name="Hosoyama A."/>
            <person name="Uohara A."/>
            <person name="Ohji S."/>
            <person name="Ichikawa N."/>
        </authorList>
    </citation>
    <scope>NUCLEOTIDE SEQUENCE [LARGE SCALE GENOMIC DNA]</scope>
    <source>
        <strain evidence="16 18">NBRC 107715</strain>
    </source>
</reference>
<dbReference type="GO" id="GO:0046914">
    <property type="term" value="F:transition metal ion binding"/>
    <property type="evidence" value="ECO:0007669"/>
    <property type="project" value="InterPro"/>
</dbReference>
<evidence type="ECO:0000256" key="7">
    <source>
        <dbReference type="ARBA" id="ARBA00023015"/>
    </source>
</evidence>
<keyword evidence="9" id="KW-0010">Activator</keyword>
<dbReference type="PANTHER" id="PTHR33238">
    <property type="entry name" value="IRON (METAL) DEPENDENT REPRESSOR, DTXR FAMILY"/>
    <property type="match status" value="1"/>
</dbReference>
<comment type="similarity">
    <text evidence="2">Belongs to the DtxR/MntR family.</text>
</comment>
<dbReference type="PANTHER" id="PTHR33238:SF11">
    <property type="entry name" value="TRANSCRIPTIONAL REGULATOR MNTR"/>
    <property type="match status" value="1"/>
</dbReference>
<organism evidence="16 18">
    <name type="scientific">Methylobacterium oxalidis</name>
    <dbReference type="NCBI Taxonomy" id="944322"/>
    <lineage>
        <taxon>Bacteria</taxon>
        <taxon>Pseudomonadati</taxon>
        <taxon>Pseudomonadota</taxon>
        <taxon>Alphaproteobacteria</taxon>
        <taxon>Hyphomicrobiales</taxon>
        <taxon>Methylobacteriaceae</taxon>
        <taxon>Methylobacterium</taxon>
    </lineage>
</organism>
<dbReference type="SMART" id="SM00529">
    <property type="entry name" value="HTH_DTXR"/>
    <property type="match status" value="1"/>
</dbReference>
<dbReference type="InterPro" id="IPR001367">
    <property type="entry name" value="Fe_dep_repressor"/>
</dbReference>
<dbReference type="InterPro" id="IPR022687">
    <property type="entry name" value="HTH_DTXR"/>
</dbReference>
<gene>
    <name evidence="17" type="ORF">GCM10007888_13540</name>
    <name evidence="16" type="ORF">MOX02_42310</name>
</gene>
<dbReference type="Pfam" id="PF02742">
    <property type="entry name" value="Fe_dep_repr_C"/>
    <property type="match status" value="1"/>
</dbReference>
<keyword evidence="7" id="KW-0805">Transcription regulation</keyword>
<dbReference type="NCBIfam" id="NF008273">
    <property type="entry name" value="PRK11050.1"/>
    <property type="match status" value="1"/>
</dbReference>
<evidence type="ECO:0000256" key="13">
    <source>
        <dbReference type="ARBA" id="ARBA00032593"/>
    </source>
</evidence>
<dbReference type="InterPro" id="IPR036390">
    <property type="entry name" value="WH_DNA-bd_sf"/>
</dbReference>
<dbReference type="Proteomes" id="UP001156856">
    <property type="component" value="Unassembled WGS sequence"/>
</dbReference>
<comment type="subcellular location">
    <subcellularLocation>
        <location evidence="1">Cytoplasm</location>
    </subcellularLocation>
</comment>
<evidence type="ECO:0000313" key="16">
    <source>
        <dbReference type="EMBL" id="GEP06193.1"/>
    </source>
</evidence>
<feature type="compositionally biased region" description="Basic and acidic residues" evidence="14">
    <location>
        <begin position="28"/>
        <end position="39"/>
    </location>
</feature>
<evidence type="ECO:0000256" key="2">
    <source>
        <dbReference type="ARBA" id="ARBA00007871"/>
    </source>
</evidence>
<evidence type="ECO:0000256" key="4">
    <source>
        <dbReference type="ARBA" id="ARBA00022386"/>
    </source>
</evidence>
<evidence type="ECO:0000256" key="14">
    <source>
        <dbReference type="SAM" id="MobiDB-lite"/>
    </source>
</evidence>
<dbReference type="Gene3D" id="1.10.10.10">
    <property type="entry name" value="Winged helix-like DNA-binding domain superfamily/Winged helix DNA-binding domain"/>
    <property type="match status" value="1"/>
</dbReference>
<evidence type="ECO:0000256" key="3">
    <source>
        <dbReference type="ARBA" id="ARBA00011738"/>
    </source>
</evidence>
<evidence type="ECO:0000256" key="11">
    <source>
        <dbReference type="ARBA" id="ARBA00023211"/>
    </source>
</evidence>
<evidence type="ECO:0000256" key="12">
    <source>
        <dbReference type="ARBA" id="ARBA00025185"/>
    </source>
</evidence>
<evidence type="ECO:0000256" key="8">
    <source>
        <dbReference type="ARBA" id="ARBA00023125"/>
    </source>
</evidence>
<dbReference type="Pfam" id="PF01325">
    <property type="entry name" value="Fe_dep_repress"/>
    <property type="match status" value="1"/>
</dbReference>
<dbReference type="InterPro" id="IPR036421">
    <property type="entry name" value="Fe_dep_repressor_sf"/>
</dbReference>
<sequence length="194" mass="21295">MLKIKGFLATGLPLPPSGLLEGLRGQRGSREAGPERRETAGTMQDTPQAAPEPALLDPEVHVENFRQAREARRLELVEDYVELIADLIGDGGEARQVDIAARLGVAQPTVAKMLKRLAEDGLVQQRPYRGVFLTEAGQALAEQSRERHRIVERFLCALGVSAETARRDAEGIEHHVSGETLEAFRRFAEAHSDA</sequence>
<reference evidence="19" key="2">
    <citation type="journal article" date="2019" name="Int. J. Syst. Evol. Microbiol.">
        <title>The Global Catalogue of Microorganisms (GCM) 10K type strain sequencing project: providing services to taxonomists for standard genome sequencing and annotation.</title>
        <authorList>
            <consortium name="The Broad Institute Genomics Platform"/>
            <consortium name="The Broad Institute Genome Sequencing Center for Infectious Disease"/>
            <person name="Wu L."/>
            <person name="Ma J."/>
        </authorList>
    </citation>
    <scope>NUCLEOTIDE SEQUENCE [LARGE SCALE GENOMIC DNA]</scope>
    <source>
        <strain evidence="19">NBRC 107715</strain>
    </source>
</reference>
<feature type="domain" description="HTH dtxR-type" evidence="15">
    <location>
        <begin position="73"/>
        <end position="134"/>
    </location>
</feature>
<dbReference type="SMART" id="SM00347">
    <property type="entry name" value="HTH_MARR"/>
    <property type="match status" value="1"/>
</dbReference>
<evidence type="ECO:0000256" key="9">
    <source>
        <dbReference type="ARBA" id="ARBA00023159"/>
    </source>
</evidence>
<feature type="region of interest" description="Disordered" evidence="14">
    <location>
        <begin position="18"/>
        <end position="54"/>
    </location>
</feature>
<comment type="function">
    <text evidence="12">In the presence of manganese, represses expression of mntH and mntS. Up-regulates expression of mntP.</text>
</comment>
<keyword evidence="10" id="KW-0804">Transcription</keyword>
<dbReference type="InterPro" id="IPR000835">
    <property type="entry name" value="HTH_MarR-typ"/>
</dbReference>
<evidence type="ECO:0000313" key="18">
    <source>
        <dbReference type="Proteomes" id="UP000321960"/>
    </source>
</evidence>
<evidence type="ECO:0000313" key="19">
    <source>
        <dbReference type="Proteomes" id="UP001156856"/>
    </source>
</evidence>
<dbReference type="GO" id="GO:0003677">
    <property type="term" value="F:DNA binding"/>
    <property type="evidence" value="ECO:0007669"/>
    <property type="project" value="UniProtKB-KW"/>
</dbReference>
<dbReference type="GO" id="GO:0003700">
    <property type="term" value="F:DNA-binding transcription factor activity"/>
    <property type="evidence" value="ECO:0007669"/>
    <property type="project" value="InterPro"/>
</dbReference>
<name>A0A512J8E3_9HYPH</name>
<evidence type="ECO:0000259" key="15">
    <source>
        <dbReference type="PROSITE" id="PS50944"/>
    </source>
</evidence>
<evidence type="ECO:0000313" key="17">
    <source>
        <dbReference type="EMBL" id="GLS62973.1"/>
    </source>
</evidence>
<reference evidence="17" key="4">
    <citation type="submission" date="2023-01" db="EMBL/GenBank/DDBJ databases">
        <title>Draft genome sequence of Methylobacterium oxalidis strain NBRC 107715.</title>
        <authorList>
            <person name="Sun Q."/>
            <person name="Mori K."/>
        </authorList>
    </citation>
    <scope>NUCLEOTIDE SEQUENCE</scope>
    <source>
        <strain evidence="17">NBRC 107715</strain>
    </source>
</reference>
<evidence type="ECO:0000256" key="5">
    <source>
        <dbReference type="ARBA" id="ARBA00022490"/>
    </source>
</evidence>
<dbReference type="InterPro" id="IPR036388">
    <property type="entry name" value="WH-like_DNA-bd_sf"/>
</dbReference>
<comment type="subunit">
    <text evidence="3">Homodimer.</text>
</comment>
<keyword evidence="6" id="KW-0678">Repressor</keyword>
<dbReference type="Gene3D" id="1.10.60.10">
    <property type="entry name" value="Iron dependent repressor, metal binding and dimerisation domain"/>
    <property type="match status" value="1"/>
</dbReference>
<keyword evidence="11" id="KW-0464">Manganese</keyword>
<dbReference type="Proteomes" id="UP000321960">
    <property type="component" value="Unassembled WGS sequence"/>
</dbReference>
<dbReference type="GO" id="GO:0046983">
    <property type="term" value="F:protein dimerization activity"/>
    <property type="evidence" value="ECO:0007669"/>
    <property type="project" value="InterPro"/>
</dbReference>
<evidence type="ECO:0000256" key="6">
    <source>
        <dbReference type="ARBA" id="ARBA00022491"/>
    </source>
</evidence>